<evidence type="ECO:0000259" key="16">
    <source>
        <dbReference type="PROSITE" id="PS51914"/>
    </source>
</evidence>
<feature type="compositionally biased region" description="Basic and acidic residues" evidence="13">
    <location>
        <begin position="545"/>
        <end position="554"/>
    </location>
</feature>
<evidence type="ECO:0000256" key="8">
    <source>
        <dbReference type="ARBA" id="ARBA00023180"/>
    </source>
</evidence>
<dbReference type="SUPFAM" id="SSF56219">
    <property type="entry name" value="DNase I-like"/>
    <property type="match status" value="1"/>
</dbReference>
<dbReference type="SUPFAM" id="SSF56672">
    <property type="entry name" value="DNA/RNA polymerases"/>
    <property type="match status" value="1"/>
</dbReference>
<evidence type="ECO:0000256" key="13">
    <source>
        <dbReference type="SAM" id="MobiDB-lite"/>
    </source>
</evidence>
<dbReference type="InterPro" id="IPR036691">
    <property type="entry name" value="Endo/exonu/phosph_ase_sf"/>
</dbReference>
<feature type="chain" id="PRO_5042290480" description="Endoplasmic reticulum lectin" evidence="14">
    <location>
        <begin position="26"/>
        <end position="1466"/>
    </location>
</feature>
<evidence type="ECO:0000256" key="1">
    <source>
        <dbReference type="ARBA" id="ARBA00004319"/>
    </source>
</evidence>
<comment type="similarity">
    <text evidence="3">Belongs to the beta type-B retroviral polymerase family. HERV class-II K(HML-2) pol subfamily.</text>
</comment>
<evidence type="ECO:0000256" key="10">
    <source>
        <dbReference type="ARBA" id="ARBA00066177"/>
    </source>
</evidence>
<keyword evidence="7" id="KW-1015">Disulfide bond</keyword>
<feature type="compositionally biased region" description="Basic and acidic residues" evidence="13">
    <location>
        <begin position="498"/>
        <end position="536"/>
    </location>
</feature>
<dbReference type="PANTHER" id="PTHR15414:SF5">
    <property type="entry name" value="PROTEIN OS-9"/>
    <property type="match status" value="1"/>
</dbReference>
<protein>
    <recommendedName>
        <fullName evidence="11">Endoplasmic reticulum lectin</fullName>
    </recommendedName>
    <alternativeName>
        <fullName evidence="11">Protein OS-9</fullName>
    </alternativeName>
</protein>
<dbReference type="PROSITE" id="PS51914">
    <property type="entry name" value="MRH"/>
    <property type="match status" value="1"/>
</dbReference>
<feature type="region of interest" description="Disordered" evidence="13">
    <location>
        <begin position="387"/>
        <end position="447"/>
    </location>
</feature>
<evidence type="ECO:0000256" key="6">
    <source>
        <dbReference type="ARBA" id="ARBA00022824"/>
    </source>
</evidence>
<dbReference type="InterPro" id="IPR045149">
    <property type="entry name" value="OS-9-like"/>
</dbReference>
<evidence type="ECO:0000256" key="14">
    <source>
        <dbReference type="SAM" id="SignalP"/>
    </source>
</evidence>
<feature type="region of interest" description="Disordered" evidence="13">
    <location>
        <begin position="468"/>
        <end position="554"/>
    </location>
</feature>
<keyword evidence="18" id="KW-1185">Reference proteome</keyword>
<feature type="region of interest" description="Disordered" evidence="13">
    <location>
        <begin position="277"/>
        <end position="363"/>
    </location>
</feature>
<comment type="function">
    <text evidence="11">Lectin involved in the quality control of the secretory pathway. As a member of the endoplasmic reticulum-associated degradation lumenal (ERAD-L) surveillance system, targets misfolded endoplasmic reticulum lumenal glycoproteins for degradation.</text>
</comment>
<dbReference type="EMBL" id="JAUCMX010000001">
    <property type="protein sequence ID" value="KAK3556792.1"/>
    <property type="molecule type" value="Genomic_DNA"/>
</dbReference>
<dbReference type="Pfam" id="PF00078">
    <property type="entry name" value="RVT_1"/>
    <property type="match status" value="1"/>
</dbReference>
<dbReference type="GO" id="GO:0030246">
    <property type="term" value="F:carbohydrate binding"/>
    <property type="evidence" value="ECO:0007669"/>
    <property type="project" value="UniProtKB-UniRule"/>
</dbReference>
<dbReference type="InterPro" id="IPR043502">
    <property type="entry name" value="DNA/RNA_pol_sf"/>
</dbReference>
<evidence type="ECO:0000313" key="18">
    <source>
        <dbReference type="Proteomes" id="UP001274896"/>
    </source>
</evidence>
<dbReference type="FunFam" id="2.70.130.10:FF:000002">
    <property type="entry name" value="protein OS-9 isoform X1"/>
    <property type="match status" value="1"/>
</dbReference>
<feature type="compositionally biased region" description="Basic and acidic residues" evidence="13">
    <location>
        <begin position="277"/>
        <end position="286"/>
    </location>
</feature>
<feature type="compositionally biased region" description="Acidic residues" evidence="13">
    <location>
        <begin position="422"/>
        <end position="442"/>
    </location>
</feature>
<dbReference type="InterPro" id="IPR012913">
    <property type="entry name" value="OS9-like_dom"/>
</dbReference>
<evidence type="ECO:0000256" key="4">
    <source>
        <dbReference type="ARBA" id="ARBA00022729"/>
    </source>
</evidence>
<organism evidence="17 18">
    <name type="scientific">Hemibagrus guttatus</name>
    <dbReference type="NCBI Taxonomy" id="175788"/>
    <lineage>
        <taxon>Eukaryota</taxon>
        <taxon>Metazoa</taxon>
        <taxon>Chordata</taxon>
        <taxon>Craniata</taxon>
        <taxon>Vertebrata</taxon>
        <taxon>Euteleostomi</taxon>
        <taxon>Actinopterygii</taxon>
        <taxon>Neopterygii</taxon>
        <taxon>Teleostei</taxon>
        <taxon>Ostariophysi</taxon>
        <taxon>Siluriformes</taxon>
        <taxon>Bagridae</taxon>
        <taxon>Hemibagrus</taxon>
    </lineage>
</organism>
<proteinExistence type="inferred from homology"/>
<keyword evidence="12" id="KW-0175">Coiled coil</keyword>
<feature type="coiled-coil region" evidence="12">
    <location>
        <begin position="1032"/>
        <end position="1066"/>
    </location>
</feature>
<evidence type="ECO:0000256" key="7">
    <source>
        <dbReference type="ARBA" id="ARBA00023157"/>
    </source>
</evidence>
<comment type="similarity">
    <text evidence="2 11">Belongs to the OS-9 family.</text>
</comment>
<dbReference type="InterPro" id="IPR043128">
    <property type="entry name" value="Rev_trsase/Diguanyl_cyclase"/>
</dbReference>
<gene>
    <name evidence="17" type="ORF">QTP70_020496</name>
</gene>
<evidence type="ECO:0000259" key="15">
    <source>
        <dbReference type="PROSITE" id="PS50878"/>
    </source>
</evidence>
<dbReference type="Gene3D" id="3.30.70.270">
    <property type="match status" value="1"/>
</dbReference>
<comment type="subcellular location">
    <subcellularLocation>
        <location evidence="1 11">Endoplasmic reticulum lumen</location>
    </subcellularLocation>
</comment>
<dbReference type="InterPro" id="IPR009011">
    <property type="entry name" value="Man6P_isomerase_rcpt-bd_dom_sf"/>
</dbReference>
<sequence length="1466" mass="168516">MAASLVRFLRGLYVLFLICLLSASAFLNLEELNEMKYGIQILPDPVIRGQMEDVMLVSNKYKQLYECRLPAQAVKFHQDPTPETDPQGYSGPAVPELLKPMHSAPCLTKTKDWWTYEFCYGQHIRQYHLEDSEIKGDVLFLGYFESEFDWTNETAKATKQHKLKRYHSQSYVNGSKCDLNGNPRESEVRFVCEEGSSDYISRVDEPQSCHYVLTVHTSRTCQHPLLRPPSSAKPQGIVCQPALNAQQYMDYVKAQVSDTKRKVEQISEELRTLDQILSKDESREETGNDVMEEESVSPTIAPDVESEFKDAVVEEGEESVSEEAEDKDFWDGVTKPQQKETPELQESDGATESKPDDNDIFGEGKFNFKIMTDPVDLMKFMQQLRDSNRKNKKAQGKNGRSQVSSEGEEHEEEEGVKNKKEEEEEEGDEDEQLLKEFEEEMGDLSVPASKIVQIKEEMQKEFDNIIEEAQQELENEGLKGEFDRSQATQTLENTLGKLLDRLEDKTEQDGESHTDTETHTHKNTHAPDERGKDGTRGDPSLVPKTPEHEVGDGEQVKIRVTKYKVGGDDVSGGGEGGVRVRELGESDPQWQHIHHLVKEQLEKAGIKAEGKIEVKILTRKSVEEAGDQWLSEEDTKSFRELLINLLTGGTEEVYKEQKRQQELENNYSTNFIPDRSRPGLTTTAIGAVDLQGAGGNWATVGGRSRGGRRVRRQREKRKGKSVGLRIGTLNVGTMTGKGRELADVMERRKVDILCVQETRWKGSKARSIGAGFKLFYYGVDSKRNGVGVVLKEEFVRNVLEVKRVSDRVMSLKLEIEGVMNVVSGYAPQVGCELEEKERFWSELDEVMESIPTGERVVIGADFNGHVGEGNTGDEEVMGKFGLKERNLEGQMVVDFAKRMDMGVVNTYFQKREEHRVTYKSGGRRTQVDYILCRRGNLKEISDRKVVVGESVARQHRMVVCRMTLMVCKKKRQKLRQALGGQVVLPDDWETTAEVIRETGRKVLGVSSGRRKEDKETWWWNEEVQDSVQRKSLAKKKWDMDRTEENRQEYKELQRRVKREVSKAKQKAYDELYTRLDTREGEKDLYRLARQRDRDGKDVQQVRVIKDRDGRVLTSEESVQRRWKEYFEELMNEENEREKRVEGVNSVEQKVDKIRKDEVRKALKRMKSGKAVGPDDIPVEVWKCLGEAAVEFLASLFNRVLESERMPEEWRRSVLVPIFKNKGDVQSCSNYRGTKLMSHTMKLWERVVEARLRKVVEICEQQYGFMPRKSTTDAIFALRILMEKYRDGQRELHCVFVDLEKAYDRVPREELWYCMRKSGVAEKYVRVVQDMYERSRTVVRCAVGQTEEFKVEVGLHQGSALSPFLFAIVMDQLSEEVRQESPWTMMFADDIVICSESREQVEENLERWRFALERRGMKVSGSKTEYMCVNEREGSGTVRLQGEEVKKVQEFKYLGSTVQSNGECGKE</sequence>
<dbReference type="CDD" id="cd09076">
    <property type="entry name" value="L1-EN"/>
    <property type="match status" value="1"/>
</dbReference>
<dbReference type="InterPro" id="IPR005135">
    <property type="entry name" value="Endo/exonuclease/phosphatase"/>
</dbReference>
<name>A0AAE0VFF5_9TELE</name>
<feature type="domain" description="MRH" evidence="16">
    <location>
        <begin position="104"/>
        <end position="223"/>
    </location>
</feature>
<evidence type="ECO:0000256" key="5">
    <source>
        <dbReference type="ARBA" id="ARBA00022734"/>
    </source>
</evidence>
<dbReference type="Pfam" id="PF07915">
    <property type="entry name" value="PRKCSH"/>
    <property type="match status" value="1"/>
</dbReference>
<evidence type="ECO:0000256" key="12">
    <source>
        <dbReference type="SAM" id="Coils"/>
    </source>
</evidence>
<dbReference type="PROSITE" id="PS50878">
    <property type="entry name" value="RT_POL"/>
    <property type="match status" value="1"/>
</dbReference>
<evidence type="ECO:0000256" key="11">
    <source>
        <dbReference type="RuleBase" id="RU369099"/>
    </source>
</evidence>
<comment type="subunit">
    <text evidence="10">Component of the HRD1 complex, which comprises at least SYNV1/HRD1, DERL1/2, FAM8A1, HERPUD1/HERP, OS9, SEL1L and UBE2J1. FAM8A1 is stabilized by interaction with SYNV1, which prevents its proteasomal degradation. OS9 and UBE2J1 recruitment to the complex may be mediated by SEL1L. Through this complex, may interact with ERLEC1 and HSPA5. Interacts (via C-terminus) with CPNE6 (via second C2 domain); this interaction occurs in a calcium-dependent manner in vitro. Interacts with CREB3.</text>
</comment>
<feature type="compositionally biased region" description="Acidic residues" evidence="13">
    <location>
        <begin position="313"/>
        <end position="328"/>
    </location>
</feature>
<feature type="domain" description="Reverse transcriptase" evidence="15">
    <location>
        <begin position="1198"/>
        <end position="1457"/>
    </location>
</feature>
<evidence type="ECO:0000313" key="17">
    <source>
        <dbReference type="EMBL" id="KAK3556792.1"/>
    </source>
</evidence>
<dbReference type="GO" id="GO:0005788">
    <property type="term" value="C:endoplasmic reticulum lumen"/>
    <property type="evidence" value="ECO:0007669"/>
    <property type="project" value="UniProtKB-SubCell"/>
</dbReference>
<reference evidence="17" key="1">
    <citation type="submission" date="2023-06" db="EMBL/GenBank/DDBJ databases">
        <title>Male Hemibagrus guttatus genome.</title>
        <authorList>
            <person name="Bian C."/>
        </authorList>
    </citation>
    <scope>NUCLEOTIDE SEQUENCE</scope>
    <source>
        <strain evidence="17">Male_cb2023</strain>
        <tissue evidence="17">Muscle</tissue>
    </source>
</reference>
<feature type="non-terminal residue" evidence="17">
    <location>
        <position position="1466"/>
    </location>
</feature>
<dbReference type="Gene3D" id="2.70.130.10">
    <property type="entry name" value="Mannose-6-phosphate receptor binding domain"/>
    <property type="match status" value="1"/>
</dbReference>
<dbReference type="Gene3D" id="3.60.10.10">
    <property type="entry name" value="Endonuclease/exonuclease/phosphatase"/>
    <property type="match status" value="1"/>
</dbReference>
<feature type="signal peptide" evidence="14">
    <location>
        <begin position="1"/>
        <end position="25"/>
    </location>
</feature>
<keyword evidence="4 14" id="KW-0732">Signal</keyword>
<dbReference type="GO" id="GO:0003824">
    <property type="term" value="F:catalytic activity"/>
    <property type="evidence" value="ECO:0007669"/>
    <property type="project" value="InterPro"/>
</dbReference>
<evidence type="ECO:0000256" key="9">
    <source>
        <dbReference type="ARBA" id="ARBA00053710"/>
    </source>
</evidence>
<dbReference type="CDD" id="cd01650">
    <property type="entry name" value="RT_nLTR_like"/>
    <property type="match status" value="1"/>
</dbReference>
<dbReference type="Proteomes" id="UP001274896">
    <property type="component" value="Unassembled WGS sequence"/>
</dbReference>
<evidence type="ECO:0000256" key="2">
    <source>
        <dbReference type="ARBA" id="ARBA00009918"/>
    </source>
</evidence>
<keyword evidence="5 11" id="KW-0430">Lectin</keyword>
<dbReference type="GO" id="GO:0030968">
    <property type="term" value="P:endoplasmic reticulum unfolded protein response"/>
    <property type="evidence" value="ECO:0007669"/>
    <property type="project" value="UniProtKB-UniRule"/>
</dbReference>
<keyword evidence="6 11" id="KW-0256">Endoplasmic reticulum</keyword>
<dbReference type="InterPro" id="IPR000477">
    <property type="entry name" value="RT_dom"/>
</dbReference>
<dbReference type="GO" id="GO:0030970">
    <property type="term" value="P:retrograde protein transport, ER to cytosol"/>
    <property type="evidence" value="ECO:0007669"/>
    <property type="project" value="TreeGrafter"/>
</dbReference>
<comment type="function">
    <text evidence="9">Lectin component of the HRD1 complex, which functions in endoplasmic reticulum (ER) quality control and ER-associated degradation (ERAD). Specifically recognizes and binds improperly folded glycoproteins as well as hyperglycosylated proteins, retain them in the ER, and transfers them to the ubiquitination machinery and promote their degradation. Possible targets include TRPV4 as well as hyperglycosylated HSP90B1.</text>
</comment>
<dbReference type="Pfam" id="PF03372">
    <property type="entry name" value="Exo_endo_phos"/>
    <property type="match status" value="1"/>
</dbReference>
<keyword evidence="8" id="KW-0325">Glycoprotein</keyword>
<accession>A0AAE0VFF5</accession>
<evidence type="ECO:0000256" key="3">
    <source>
        <dbReference type="ARBA" id="ARBA00010879"/>
    </source>
</evidence>
<dbReference type="PANTHER" id="PTHR15414">
    <property type="entry name" value="OS-9-RELATED"/>
    <property type="match status" value="1"/>
</dbReference>
<comment type="caution">
    <text evidence="17">The sequence shown here is derived from an EMBL/GenBank/DDBJ whole genome shotgun (WGS) entry which is preliminary data.</text>
</comment>
<dbReference type="SUPFAM" id="SSF50911">
    <property type="entry name" value="Mannose 6-phosphate receptor domain"/>
    <property type="match status" value="1"/>
</dbReference>
<dbReference type="InterPro" id="IPR044865">
    <property type="entry name" value="MRH_dom"/>
</dbReference>